<dbReference type="AlphaFoldDB" id="A0AAN2DAB0"/>
<gene>
    <name evidence="1" type="ORF">STHERMO_0971</name>
</gene>
<proteinExistence type="predicted"/>
<evidence type="ECO:0000313" key="1">
    <source>
        <dbReference type="EMBL" id="CAD0155458.1"/>
    </source>
</evidence>
<protein>
    <submittedName>
        <fullName evidence="1">Uncharacterized protein</fullName>
    </submittedName>
</protein>
<dbReference type="Proteomes" id="UP000509120">
    <property type="component" value="Chromosome"/>
</dbReference>
<sequence>MVAAAISSNVLYVGLVVPFSIRHFEKVNFKILFIITFY</sequence>
<name>A0AAN2DAB0_STRTR</name>
<organism evidence="1 2">
    <name type="scientific">Streptococcus thermophilus</name>
    <dbReference type="NCBI Taxonomy" id="1308"/>
    <lineage>
        <taxon>Bacteria</taxon>
        <taxon>Bacillati</taxon>
        <taxon>Bacillota</taxon>
        <taxon>Bacilli</taxon>
        <taxon>Lactobacillales</taxon>
        <taxon>Streptococcaceae</taxon>
        <taxon>Streptococcus</taxon>
    </lineage>
</organism>
<accession>A0AAN2DAB0</accession>
<evidence type="ECO:0000313" key="2">
    <source>
        <dbReference type="Proteomes" id="UP000509120"/>
    </source>
</evidence>
<dbReference type="EMBL" id="LR822030">
    <property type="protein sequence ID" value="CAD0155458.1"/>
    <property type="molecule type" value="Genomic_DNA"/>
</dbReference>
<reference evidence="1 2" key="1">
    <citation type="submission" date="2020-06" db="EMBL/GenBank/DDBJ databases">
        <authorList>
            <person name="Chuat V."/>
        </authorList>
    </citation>
    <scope>NUCLEOTIDE SEQUENCE [LARGE SCALE GENOMIC DNA]</scope>
    <source>
        <strain evidence="1">STH_CIRM_1046</strain>
    </source>
</reference>